<protein>
    <submittedName>
        <fullName evidence="1">Uncharacterized protein</fullName>
    </submittedName>
</protein>
<reference evidence="1" key="1">
    <citation type="journal article" date="2019" name="PLoS Negl. Trop. Dis.">
        <title>Revisiting the worldwide diversity of Leptospira species in the environment.</title>
        <authorList>
            <person name="Vincent A.T."/>
            <person name="Schiettekatte O."/>
            <person name="Bourhy P."/>
            <person name="Veyrier F.J."/>
            <person name="Picardeau M."/>
        </authorList>
    </citation>
    <scope>NUCLEOTIDE SEQUENCE [LARGE SCALE GENOMIC DNA]</scope>
    <source>
        <strain evidence="1">201702476</strain>
    </source>
</reference>
<keyword evidence="2" id="KW-1185">Reference proteome</keyword>
<gene>
    <name evidence="1" type="ORF">EHQ58_15305</name>
</gene>
<evidence type="ECO:0000313" key="1">
    <source>
        <dbReference type="EMBL" id="TGL57151.1"/>
    </source>
</evidence>
<dbReference type="AlphaFoldDB" id="A0A4R9JYA1"/>
<organism evidence="1 2">
    <name type="scientific">Leptospira ognonensis</name>
    <dbReference type="NCBI Taxonomy" id="2484945"/>
    <lineage>
        <taxon>Bacteria</taxon>
        <taxon>Pseudomonadati</taxon>
        <taxon>Spirochaetota</taxon>
        <taxon>Spirochaetia</taxon>
        <taxon>Leptospirales</taxon>
        <taxon>Leptospiraceae</taxon>
        <taxon>Leptospira</taxon>
    </lineage>
</organism>
<accession>A0A4R9JYA1</accession>
<sequence>MKKLPMALSDFSTLSQISYEIAKKLIKMYPNARMGEAMELEENFPIRWLMESSNHKFEWVVSEMGSMTLRLAGDFPGKKNPPPIFYLSLGKYEGERFLWETPEGSPIENLEGQIRQLVEEKINLFLRSETESD</sequence>
<proteinExistence type="predicted"/>
<dbReference type="Proteomes" id="UP000297693">
    <property type="component" value="Unassembled WGS sequence"/>
</dbReference>
<dbReference type="NCBIfam" id="NF047540">
    <property type="entry name" value="LIC_13241_dom"/>
    <property type="match status" value="1"/>
</dbReference>
<dbReference type="EMBL" id="RQGD01000039">
    <property type="protein sequence ID" value="TGL57151.1"/>
    <property type="molecule type" value="Genomic_DNA"/>
</dbReference>
<name>A0A4R9JYA1_9LEPT</name>
<dbReference type="RefSeq" id="WP_135624779.1">
    <property type="nucleotide sequence ID" value="NZ_RQGD01000039.1"/>
</dbReference>
<comment type="caution">
    <text evidence="1">The sequence shown here is derived from an EMBL/GenBank/DDBJ whole genome shotgun (WGS) entry which is preliminary data.</text>
</comment>
<evidence type="ECO:0000313" key="2">
    <source>
        <dbReference type="Proteomes" id="UP000297693"/>
    </source>
</evidence>
<dbReference type="OrthoDB" id="328628at2"/>